<evidence type="ECO:0000259" key="9">
    <source>
        <dbReference type="PROSITE" id="PS50929"/>
    </source>
</evidence>
<evidence type="ECO:0000256" key="2">
    <source>
        <dbReference type="ARBA" id="ARBA00022692"/>
    </source>
</evidence>
<dbReference type="InterPro" id="IPR036640">
    <property type="entry name" value="ABC1_TM_sf"/>
</dbReference>
<dbReference type="GO" id="GO:0005524">
    <property type="term" value="F:ATP binding"/>
    <property type="evidence" value="ECO:0007669"/>
    <property type="project" value="UniProtKB-KW"/>
</dbReference>
<gene>
    <name evidence="10" type="ORF">WMO24_12525</name>
</gene>
<dbReference type="PROSITE" id="PS00211">
    <property type="entry name" value="ABC_TRANSPORTER_1"/>
    <property type="match status" value="1"/>
</dbReference>
<feature type="transmembrane region" description="Helical" evidence="7">
    <location>
        <begin position="157"/>
        <end position="174"/>
    </location>
</feature>
<feature type="domain" description="ABC transmembrane type-1" evidence="9">
    <location>
        <begin position="16"/>
        <end position="298"/>
    </location>
</feature>
<dbReference type="RefSeq" id="WP_349216757.1">
    <property type="nucleotide sequence ID" value="NZ_JBBMFA010000104.1"/>
</dbReference>
<dbReference type="InterPro" id="IPR027417">
    <property type="entry name" value="P-loop_NTPase"/>
</dbReference>
<feature type="domain" description="ABC transporter" evidence="8">
    <location>
        <begin position="332"/>
        <end position="567"/>
    </location>
</feature>
<dbReference type="Proteomes" id="UP001477672">
    <property type="component" value="Unassembled WGS sequence"/>
</dbReference>
<proteinExistence type="predicted"/>
<comment type="subcellular location">
    <subcellularLocation>
        <location evidence="1">Cell membrane</location>
        <topology evidence="1">Multi-pass membrane protein</topology>
    </subcellularLocation>
</comment>
<dbReference type="InterPro" id="IPR003593">
    <property type="entry name" value="AAA+_ATPase"/>
</dbReference>
<organism evidence="10 11">
    <name type="scientific">Ruthenibacterium intestinale</name>
    <dbReference type="NCBI Taxonomy" id="3133163"/>
    <lineage>
        <taxon>Bacteria</taxon>
        <taxon>Bacillati</taxon>
        <taxon>Bacillota</taxon>
        <taxon>Clostridia</taxon>
        <taxon>Eubacteriales</taxon>
        <taxon>Oscillospiraceae</taxon>
        <taxon>Ruthenibacterium</taxon>
    </lineage>
</organism>
<sequence length="577" mass="63274">MKELYSCFNGYRKQFVLGPLFKLTEAILELMVPLLMADIIDVGIRNGDRSYVVTHGLFMLLLGAIGLGCAMICQYFAAVCAQGFGRSLRQKLFRHVFSLSQKEYGAIGTDSLITRLTSDVNQVQTGVNMFIRLAVRAPFLTVGSIVMALLIDWKIGLIFLISTPLIVAVLYVIMSRSVPYYTRIQKGQDRISRLAGENLEGVRVIRAFSRQESEVRTFDAAGDELARLTVYVGKISAALNPITSVIVNLAIVAIVWFGARFTDSGVLEQGQIIALVNYMTQTLLALIVLANIIVILTRAVASARRVAQVLEQKTSMEDVPQSAAAKEKAPSIEFSEVSFRYHSGGDEALEKISFSIEKGWTLGVIGGTGCGKTTLARLLAREYDVTSGSVKIDGTDVREYTLEDLHRKVGLVPQAAMLFSGTVRFNLKMGNENATDEALWQALETAQGADFVRSKPDGLDTVIEEGGKNLSGGQKQRLTIARALAKQPEILVLDDSASALDYATDAALRKALRQNTRGMTVVMISQRASTIKNADCILVLDDGRMCGFGTHAQLLDQCEVYREICRSQKLIREEDAQ</sequence>
<feature type="transmembrane region" description="Helical" evidence="7">
    <location>
        <begin position="20"/>
        <end position="37"/>
    </location>
</feature>
<dbReference type="InterPro" id="IPR017871">
    <property type="entry name" value="ABC_transporter-like_CS"/>
</dbReference>
<evidence type="ECO:0000256" key="7">
    <source>
        <dbReference type="SAM" id="Phobius"/>
    </source>
</evidence>
<dbReference type="Gene3D" id="1.20.1560.10">
    <property type="entry name" value="ABC transporter type 1, transmembrane domain"/>
    <property type="match status" value="1"/>
</dbReference>
<feature type="transmembrane region" description="Helical" evidence="7">
    <location>
        <begin position="271"/>
        <end position="296"/>
    </location>
</feature>
<keyword evidence="2 7" id="KW-0812">Transmembrane</keyword>
<feature type="transmembrane region" description="Helical" evidence="7">
    <location>
        <begin position="237"/>
        <end position="259"/>
    </location>
</feature>
<evidence type="ECO:0000256" key="3">
    <source>
        <dbReference type="ARBA" id="ARBA00022741"/>
    </source>
</evidence>
<dbReference type="CDD" id="cd18548">
    <property type="entry name" value="ABC_6TM_Tm287_like"/>
    <property type="match status" value="1"/>
</dbReference>
<dbReference type="SUPFAM" id="SSF52540">
    <property type="entry name" value="P-loop containing nucleoside triphosphate hydrolases"/>
    <property type="match status" value="1"/>
</dbReference>
<dbReference type="EMBL" id="JBBMFA010000104">
    <property type="protein sequence ID" value="MEQ2521248.1"/>
    <property type="molecule type" value="Genomic_DNA"/>
</dbReference>
<evidence type="ECO:0000313" key="11">
    <source>
        <dbReference type="Proteomes" id="UP001477672"/>
    </source>
</evidence>
<feature type="transmembrane region" description="Helical" evidence="7">
    <location>
        <begin position="133"/>
        <end position="151"/>
    </location>
</feature>
<evidence type="ECO:0000256" key="6">
    <source>
        <dbReference type="ARBA" id="ARBA00023136"/>
    </source>
</evidence>
<dbReference type="PROSITE" id="PS50893">
    <property type="entry name" value="ABC_TRANSPORTER_2"/>
    <property type="match status" value="1"/>
</dbReference>
<evidence type="ECO:0000313" key="10">
    <source>
        <dbReference type="EMBL" id="MEQ2521248.1"/>
    </source>
</evidence>
<keyword evidence="11" id="KW-1185">Reference proteome</keyword>
<keyword evidence="3" id="KW-0547">Nucleotide-binding</keyword>
<dbReference type="InterPro" id="IPR011527">
    <property type="entry name" value="ABC1_TM_dom"/>
</dbReference>
<evidence type="ECO:0000256" key="1">
    <source>
        <dbReference type="ARBA" id="ARBA00004651"/>
    </source>
</evidence>
<dbReference type="InterPro" id="IPR039421">
    <property type="entry name" value="Type_1_exporter"/>
</dbReference>
<keyword evidence="6 7" id="KW-0472">Membrane</keyword>
<keyword evidence="5 7" id="KW-1133">Transmembrane helix</keyword>
<dbReference type="SMART" id="SM00382">
    <property type="entry name" value="AAA"/>
    <property type="match status" value="1"/>
</dbReference>
<feature type="transmembrane region" description="Helical" evidence="7">
    <location>
        <begin position="57"/>
        <end position="84"/>
    </location>
</feature>
<dbReference type="Gene3D" id="3.40.50.300">
    <property type="entry name" value="P-loop containing nucleotide triphosphate hydrolases"/>
    <property type="match status" value="1"/>
</dbReference>
<dbReference type="Pfam" id="PF00005">
    <property type="entry name" value="ABC_tran"/>
    <property type="match status" value="1"/>
</dbReference>
<dbReference type="SUPFAM" id="SSF90123">
    <property type="entry name" value="ABC transporter transmembrane region"/>
    <property type="match status" value="1"/>
</dbReference>
<evidence type="ECO:0000256" key="5">
    <source>
        <dbReference type="ARBA" id="ARBA00022989"/>
    </source>
</evidence>
<protein>
    <submittedName>
        <fullName evidence="10">ABC transporter ATP-binding protein</fullName>
    </submittedName>
</protein>
<dbReference type="InterPro" id="IPR003439">
    <property type="entry name" value="ABC_transporter-like_ATP-bd"/>
</dbReference>
<dbReference type="PANTHER" id="PTHR43394:SF1">
    <property type="entry name" value="ATP-BINDING CASSETTE SUB-FAMILY B MEMBER 10, MITOCHONDRIAL"/>
    <property type="match status" value="1"/>
</dbReference>
<dbReference type="PROSITE" id="PS50929">
    <property type="entry name" value="ABC_TM1F"/>
    <property type="match status" value="1"/>
</dbReference>
<reference evidence="10 11" key="1">
    <citation type="submission" date="2024-03" db="EMBL/GenBank/DDBJ databases">
        <title>Human intestinal bacterial collection.</title>
        <authorList>
            <person name="Pauvert C."/>
            <person name="Hitch T.C.A."/>
            <person name="Clavel T."/>
        </authorList>
    </citation>
    <scope>NUCLEOTIDE SEQUENCE [LARGE SCALE GENOMIC DNA]</scope>
    <source>
        <strain evidence="10 11">CLA-JM-H11</strain>
    </source>
</reference>
<keyword evidence="4 10" id="KW-0067">ATP-binding</keyword>
<evidence type="ECO:0000259" key="8">
    <source>
        <dbReference type="PROSITE" id="PS50893"/>
    </source>
</evidence>
<comment type="caution">
    <text evidence="10">The sequence shown here is derived from an EMBL/GenBank/DDBJ whole genome shotgun (WGS) entry which is preliminary data.</text>
</comment>
<dbReference type="Pfam" id="PF00664">
    <property type="entry name" value="ABC_membrane"/>
    <property type="match status" value="1"/>
</dbReference>
<name>A0ABV1GI81_9FIRM</name>
<accession>A0ABV1GI81</accession>
<dbReference type="PANTHER" id="PTHR43394">
    <property type="entry name" value="ATP-DEPENDENT PERMEASE MDL1, MITOCHONDRIAL"/>
    <property type="match status" value="1"/>
</dbReference>
<evidence type="ECO:0000256" key="4">
    <source>
        <dbReference type="ARBA" id="ARBA00022840"/>
    </source>
</evidence>